<gene>
    <name evidence="7" type="ORF">B0J12DRAFT_628870</name>
</gene>
<evidence type="ECO:0000256" key="1">
    <source>
        <dbReference type="ARBA" id="ARBA00004141"/>
    </source>
</evidence>
<reference evidence="7 8" key="1">
    <citation type="journal article" date="2021" name="Nat. Commun.">
        <title>Genetic determinants of endophytism in the Arabidopsis root mycobiome.</title>
        <authorList>
            <person name="Mesny F."/>
            <person name="Miyauchi S."/>
            <person name="Thiergart T."/>
            <person name="Pickel B."/>
            <person name="Atanasova L."/>
            <person name="Karlsson M."/>
            <person name="Huettel B."/>
            <person name="Barry K.W."/>
            <person name="Haridas S."/>
            <person name="Chen C."/>
            <person name="Bauer D."/>
            <person name="Andreopoulos W."/>
            <person name="Pangilinan J."/>
            <person name="LaButti K."/>
            <person name="Riley R."/>
            <person name="Lipzen A."/>
            <person name="Clum A."/>
            <person name="Drula E."/>
            <person name="Henrissat B."/>
            <person name="Kohler A."/>
            <person name="Grigoriev I.V."/>
            <person name="Martin F.M."/>
            <person name="Hacquard S."/>
        </authorList>
    </citation>
    <scope>NUCLEOTIDE SEQUENCE [LARGE SCALE GENOMIC DNA]</scope>
    <source>
        <strain evidence="7 8">MPI-SDFR-AT-0080</strain>
    </source>
</reference>
<feature type="transmembrane region" description="Helical" evidence="6">
    <location>
        <begin position="427"/>
        <end position="447"/>
    </location>
</feature>
<name>A0ABQ8G3D0_9PEZI</name>
<evidence type="ECO:0000256" key="6">
    <source>
        <dbReference type="SAM" id="Phobius"/>
    </source>
</evidence>
<dbReference type="InterPro" id="IPR036259">
    <property type="entry name" value="MFS_trans_sf"/>
</dbReference>
<dbReference type="PANTHER" id="PTHR43791">
    <property type="entry name" value="PERMEASE-RELATED"/>
    <property type="match status" value="1"/>
</dbReference>
<sequence>MSTAARQWYQKWSWYDVRESKEERRLLLKQDCMILAFGCLTFFTKFLDLQAFQNAYVTGMKEDVGMEGNDLQYTTGVFQAGYCAMMIPANLLLTRIAPNVVIPLCEVTWGCLTLATAFVDTVSHVYVIRFFSGVFETVAYPGIIYCIGCWYKKSEISRRLSLFYIAGPLGTMFAGYLQSACYTDLDGVRGLAGWRWLFIVCGCLTIPIAVFGAVVFPSRPDSAVPSRWLSESEIAMARRRLAADGNEAPKVQLARSVVAAVFKSWRWYAFVLLYIVFNQAMITNGQPFSLYLKAHADRYSPSEINNIPTGQSAVSIVAALGFCYWADVTRNRWRPSLAICVCMAFGSVCMAVWHTPVGLKLFAFYVAGLGGALNPLFMSWASEVTMHSAEERTVVVASMNAFGQALLAGLNIVTFPTPQAPRFKFGWYWVMANNIVQILLVVGIAVLHTRQKRSEKCLIEGVEADAFDEEINADGVDLPKKRDSIFKPAVVE</sequence>
<feature type="transmembrane region" description="Helical" evidence="6">
    <location>
        <begin position="362"/>
        <end position="381"/>
    </location>
</feature>
<evidence type="ECO:0000256" key="3">
    <source>
        <dbReference type="ARBA" id="ARBA00022692"/>
    </source>
</evidence>
<feature type="transmembrane region" description="Helical" evidence="6">
    <location>
        <begin position="73"/>
        <end position="93"/>
    </location>
</feature>
<dbReference type="Pfam" id="PF07690">
    <property type="entry name" value="MFS_1"/>
    <property type="match status" value="1"/>
</dbReference>
<feature type="transmembrane region" description="Helical" evidence="6">
    <location>
        <begin position="337"/>
        <end position="356"/>
    </location>
</feature>
<keyword evidence="3 6" id="KW-0812">Transmembrane</keyword>
<evidence type="ECO:0000313" key="8">
    <source>
        <dbReference type="Proteomes" id="UP000774617"/>
    </source>
</evidence>
<dbReference type="InterPro" id="IPR011701">
    <property type="entry name" value="MFS"/>
</dbReference>
<feature type="transmembrane region" description="Helical" evidence="6">
    <location>
        <begin position="393"/>
        <end position="415"/>
    </location>
</feature>
<feature type="transmembrane region" description="Helical" evidence="6">
    <location>
        <begin position="32"/>
        <end position="53"/>
    </location>
</feature>
<dbReference type="Gene3D" id="1.20.1250.20">
    <property type="entry name" value="MFS general substrate transporter like domains"/>
    <property type="match status" value="2"/>
</dbReference>
<evidence type="ECO:0000256" key="2">
    <source>
        <dbReference type="ARBA" id="ARBA00022448"/>
    </source>
</evidence>
<dbReference type="SUPFAM" id="SSF103473">
    <property type="entry name" value="MFS general substrate transporter"/>
    <property type="match status" value="1"/>
</dbReference>
<evidence type="ECO:0000256" key="4">
    <source>
        <dbReference type="ARBA" id="ARBA00022989"/>
    </source>
</evidence>
<keyword evidence="4 6" id="KW-1133">Transmembrane helix</keyword>
<dbReference type="Proteomes" id="UP000774617">
    <property type="component" value="Unassembled WGS sequence"/>
</dbReference>
<feature type="transmembrane region" description="Helical" evidence="6">
    <location>
        <begin position="125"/>
        <end position="148"/>
    </location>
</feature>
<keyword evidence="5 6" id="KW-0472">Membrane</keyword>
<comment type="caution">
    <text evidence="7">The sequence shown here is derived from an EMBL/GenBank/DDBJ whole genome shotgun (WGS) entry which is preliminary data.</text>
</comment>
<protein>
    <submittedName>
        <fullName evidence="7">Major facilitator superfamily domain-containing protein</fullName>
    </submittedName>
</protein>
<proteinExistence type="predicted"/>
<evidence type="ECO:0000256" key="5">
    <source>
        <dbReference type="ARBA" id="ARBA00023136"/>
    </source>
</evidence>
<accession>A0ABQ8G3D0</accession>
<evidence type="ECO:0000313" key="7">
    <source>
        <dbReference type="EMBL" id="KAH7043765.1"/>
    </source>
</evidence>
<organism evidence="7 8">
    <name type="scientific">Macrophomina phaseolina</name>
    <dbReference type="NCBI Taxonomy" id="35725"/>
    <lineage>
        <taxon>Eukaryota</taxon>
        <taxon>Fungi</taxon>
        <taxon>Dikarya</taxon>
        <taxon>Ascomycota</taxon>
        <taxon>Pezizomycotina</taxon>
        <taxon>Dothideomycetes</taxon>
        <taxon>Dothideomycetes incertae sedis</taxon>
        <taxon>Botryosphaeriales</taxon>
        <taxon>Botryosphaeriaceae</taxon>
        <taxon>Macrophomina</taxon>
    </lineage>
</organism>
<feature type="transmembrane region" description="Helical" evidence="6">
    <location>
        <begin position="307"/>
        <end position="325"/>
    </location>
</feature>
<feature type="transmembrane region" description="Helical" evidence="6">
    <location>
        <begin position="265"/>
        <end position="282"/>
    </location>
</feature>
<dbReference type="EMBL" id="JAGTJR010000022">
    <property type="protein sequence ID" value="KAH7043765.1"/>
    <property type="molecule type" value="Genomic_DNA"/>
</dbReference>
<feature type="transmembrane region" description="Helical" evidence="6">
    <location>
        <begin position="197"/>
        <end position="217"/>
    </location>
</feature>
<keyword evidence="2" id="KW-0813">Transport</keyword>
<feature type="transmembrane region" description="Helical" evidence="6">
    <location>
        <begin position="160"/>
        <end position="177"/>
    </location>
</feature>
<dbReference type="PANTHER" id="PTHR43791:SF39">
    <property type="entry name" value="TRANSPORTER LIZ1_SEO1, PUTATIVE (AFU_ORTHOLOGUE AFUA_3G00980)-RELATED"/>
    <property type="match status" value="1"/>
</dbReference>
<keyword evidence="8" id="KW-1185">Reference proteome</keyword>
<feature type="transmembrane region" description="Helical" evidence="6">
    <location>
        <begin position="100"/>
        <end position="119"/>
    </location>
</feature>
<comment type="subcellular location">
    <subcellularLocation>
        <location evidence="1">Membrane</location>
        <topology evidence="1">Multi-pass membrane protein</topology>
    </subcellularLocation>
</comment>